<reference evidence="2 3" key="1">
    <citation type="submission" date="2016-07" db="EMBL/GenBank/DDBJ databases">
        <title>Complete genome sequence of Bradyrhizobium icense LMTR 13T, a potential inoculant strain isolated from lima bean (Phaseolus lunatus) in Peru.</title>
        <authorList>
            <person name="Ormeno-Orrillo E."/>
            <person name="Duran D."/>
            <person name="Rogel M.A."/>
            <person name="Rey L."/>
            <person name="Imperial J."/>
            <person name="Ruiz-Argueso T."/>
            <person name="Martinez-Romero E."/>
        </authorList>
    </citation>
    <scope>NUCLEOTIDE SEQUENCE [LARGE SCALE GENOMIC DNA]</scope>
    <source>
        <strain evidence="2 3">LMTR 13</strain>
    </source>
</reference>
<dbReference type="OrthoDB" id="8193702at2"/>
<dbReference type="KEGG" id="bic:LMTR13_33585"/>
<dbReference type="AlphaFoldDB" id="A0A1B1UNG7"/>
<proteinExistence type="predicted"/>
<evidence type="ECO:0000259" key="1">
    <source>
        <dbReference type="Pfam" id="PF13480"/>
    </source>
</evidence>
<dbReference type="STRING" id="1274631.LMTR13_33585"/>
<protein>
    <recommendedName>
        <fullName evidence="1">BioF2-like acetyltransferase domain-containing protein</fullName>
    </recommendedName>
</protein>
<dbReference type="Pfam" id="PF13480">
    <property type="entry name" value="Acetyltransf_6"/>
    <property type="match status" value="1"/>
</dbReference>
<evidence type="ECO:0000313" key="3">
    <source>
        <dbReference type="Proteomes" id="UP000092839"/>
    </source>
</evidence>
<keyword evidence="3" id="KW-1185">Reference proteome</keyword>
<sequence length="395" mass="43732">MTVLTTNAGQLAAHAISRAAGFRVELVRDWQQAVASWHDISPSTPFQHPRWYEAWYGAFAAAEGVAPLIAIVTDASTGEPVVLLPLIRRHQGKIAIVEFADLDLTDYNAPILGSAAPRDAEVARALWRSLLSALRRMPDAADLIRLRKVPVDLDGRPNPIALLDAAGACSLNGNIVTTGEDYDAWRYSLGRTVRKELERSWRVFTRDPAASFAIVADSDEALRILSTTEVQQGTRMQSLGLNYTLNDETCAAFYRNLVRDGVGNGYALVSALTAGDEVVATLLGIRTGSRYVMIRISNAGEKWLNCSPGRLIIERTMAALHKDGIREFDFSVGNYAYKRRFGVTRVPLIDVSAALSWRGWPYALRDRAVRELRNYPRLGCHVKRLLGKPLSREEN</sequence>
<dbReference type="InterPro" id="IPR038740">
    <property type="entry name" value="BioF2-like_GNAT_dom"/>
</dbReference>
<feature type="domain" description="BioF2-like acetyltransferase" evidence="1">
    <location>
        <begin position="193"/>
        <end position="339"/>
    </location>
</feature>
<gene>
    <name evidence="2" type="ORF">LMTR13_33585</name>
</gene>
<dbReference type="SUPFAM" id="SSF55729">
    <property type="entry name" value="Acyl-CoA N-acyltransferases (Nat)"/>
    <property type="match status" value="1"/>
</dbReference>
<organism evidence="2 3">
    <name type="scientific">Bradyrhizobium icense</name>
    <dbReference type="NCBI Taxonomy" id="1274631"/>
    <lineage>
        <taxon>Bacteria</taxon>
        <taxon>Pseudomonadati</taxon>
        <taxon>Pseudomonadota</taxon>
        <taxon>Alphaproteobacteria</taxon>
        <taxon>Hyphomicrobiales</taxon>
        <taxon>Nitrobacteraceae</taxon>
        <taxon>Bradyrhizobium</taxon>
    </lineage>
</organism>
<dbReference type="Proteomes" id="UP000092839">
    <property type="component" value="Chromosome"/>
</dbReference>
<accession>A0A1B1UNG7</accession>
<dbReference type="InterPro" id="IPR016181">
    <property type="entry name" value="Acyl_CoA_acyltransferase"/>
</dbReference>
<dbReference type="EMBL" id="CP016428">
    <property type="protein sequence ID" value="ANW04347.1"/>
    <property type="molecule type" value="Genomic_DNA"/>
</dbReference>
<dbReference type="RefSeq" id="WP_065731496.1">
    <property type="nucleotide sequence ID" value="NZ_CP016428.1"/>
</dbReference>
<evidence type="ECO:0000313" key="2">
    <source>
        <dbReference type="EMBL" id="ANW04347.1"/>
    </source>
</evidence>
<name>A0A1B1UNG7_9BRAD</name>